<comment type="caution">
    <text evidence="5">The sequence shown here is derived from an EMBL/GenBank/DDBJ whole genome shotgun (WGS) entry which is preliminary data.</text>
</comment>
<keyword evidence="2" id="KW-0238">DNA-binding</keyword>
<evidence type="ECO:0000259" key="4">
    <source>
        <dbReference type="PROSITE" id="PS01124"/>
    </source>
</evidence>
<evidence type="ECO:0000313" key="6">
    <source>
        <dbReference type="Proteomes" id="UP000772618"/>
    </source>
</evidence>
<evidence type="ECO:0000256" key="1">
    <source>
        <dbReference type="ARBA" id="ARBA00023015"/>
    </source>
</evidence>
<dbReference type="Gene3D" id="1.10.10.60">
    <property type="entry name" value="Homeodomain-like"/>
    <property type="match status" value="1"/>
</dbReference>
<dbReference type="InterPro" id="IPR009057">
    <property type="entry name" value="Homeodomain-like_sf"/>
</dbReference>
<sequence>MAKTETLEEFYQHKFNWLPHDLKKDIGHFNVFRMEDCVGPNKQPVQYSRRDFYKIALMRGKHAYHYADKSLEVSGTTLMFFNPSVPYTFEQLTENPTGYFCIFKESFLSEHFRSGIKDLPMFVPKNKPSYILNKTQDKYVAEVFKKMLDEIKSDYKYKYDLLRNYIMEIVHYALKIQPTENIYEHADANTRITSVFTELLERQFPIEAQSQRFNLRSPKDFAEQLSVHVNHLNRALRTTTGKTTSELIFERLMGEAMALLKHTNWNIAEISYCLGFEEPAHFNHFFKKHTNMTPSSYRMQLVTPVSHQ</sequence>
<feature type="domain" description="HTH araC/xylS-type" evidence="4">
    <location>
        <begin position="190"/>
        <end position="300"/>
    </location>
</feature>
<dbReference type="SMART" id="SM00342">
    <property type="entry name" value="HTH_ARAC"/>
    <property type="match status" value="1"/>
</dbReference>
<proteinExistence type="predicted"/>
<keyword evidence="6" id="KW-1185">Reference proteome</keyword>
<keyword evidence="1" id="KW-0805">Transcription regulation</keyword>
<evidence type="ECO:0000256" key="3">
    <source>
        <dbReference type="ARBA" id="ARBA00023163"/>
    </source>
</evidence>
<gene>
    <name evidence="5" type="ORF">KK060_21295</name>
</gene>
<evidence type="ECO:0000313" key="5">
    <source>
        <dbReference type="EMBL" id="MBT1705840.1"/>
    </source>
</evidence>
<dbReference type="Proteomes" id="UP000772618">
    <property type="component" value="Unassembled WGS sequence"/>
</dbReference>
<reference evidence="5 6" key="1">
    <citation type="submission" date="2021-05" db="EMBL/GenBank/DDBJ databases">
        <title>A Polyphasic approach of four new species of the genus Ohtaekwangia: Ohtaekwangia histidinii sp. nov., Ohtaekwangia cretensis sp. nov., Ohtaekwangia indiensis sp. nov., Ohtaekwangia reichenbachii sp. nov. from diverse environment.</title>
        <authorList>
            <person name="Octaviana S."/>
        </authorList>
    </citation>
    <scope>NUCLEOTIDE SEQUENCE [LARGE SCALE GENOMIC DNA]</scope>
    <source>
        <strain evidence="5 6">PWU20</strain>
    </source>
</reference>
<dbReference type="Pfam" id="PF12833">
    <property type="entry name" value="HTH_18"/>
    <property type="match status" value="1"/>
</dbReference>
<accession>A0ABS5VWP1</accession>
<dbReference type="InterPro" id="IPR020449">
    <property type="entry name" value="Tscrpt_reg_AraC-type_HTH"/>
</dbReference>
<dbReference type="EMBL" id="JAHESD010000070">
    <property type="protein sequence ID" value="MBT1705840.1"/>
    <property type="molecule type" value="Genomic_DNA"/>
</dbReference>
<evidence type="ECO:0000256" key="2">
    <source>
        <dbReference type="ARBA" id="ARBA00023125"/>
    </source>
</evidence>
<keyword evidence="3" id="KW-0804">Transcription</keyword>
<name>A0ABS5VWP1_9BACT</name>
<protein>
    <submittedName>
        <fullName evidence="5">Helix-turn-helix transcriptional regulator</fullName>
    </submittedName>
</protein>
<organism evidence="5 6">
    <name type="scientific">Chryseosolibacter indicus</name>
    <dbReference type="NCBI Taxonomy" id="2782351"/>
    <lineage>
        <taxon>Bacteria</taxon>
        <taxon>Pseudomonadati</taxon>
        <taxon>Bacteroidota</taxon>
        <taxon>Cytophagia</taxon>
        <taxon>Cytophagales</taxon>
        <taxon>Chryseotaleaceae</taxon>
        <taxon>Chryseosolibacter</taxon>
    </lineage>
</organism>
<dbReference type="InterPro" id="IPR018060">
    <property type="entry name" value="HTH_AraC"/>
</dbReference>
<dbReference type="PRINTS" id="PR00032">
    <property type="entry name" value="HTHARAC"/>
</dbReference>
<dbReference type="PROSITE" id="PS01124">
    <property type="entry name" value="HTH_ARAC_FAMILY_2"/>
    <property type="match status" value="1"/>
</dbReference>
<dbReference type="PANTHER" id="PTHR43280:SF32">
    <property type="entry name" value="TRANSCRIPTIONAL REGULATORY PROTEIN"/>
    <property type="match status" value="1"/>
</dbReference>
<dbReference type="SUPFAM" id="SSF46689">
    <property type="entry name" value="Homeodomain-like"/>
    <property type="match status" value="1"/>
</dbReference>
<dbReference type="PANTHER" id="PTHR43280">
    <property type="entry name" value="ARAC-FAMILY TRANSCRIPTIONAL REGULATOR"/>
    <property type="match status" value="1"/>
</dbReference>